<keyword evidence="1" id="KW-1133">Transmembrane helix</keyword>
<keyword evidence="1" id="KW-0472">Membrane</keyword>
<dbReference type="CTD" id="4509"/>
<feature type="transmembrane region" description="Helical" evidence="1">
    <location>
        <begin position="6"/>
        <end position="23"/>
    </location>
</feature>
<evidence type="ECO:0000313" key="2">
    <source>
        <dbReference type="EMBL" id="APL97198.1"/>
    </source>
</evidence>
<keyword evidence="2" id="KW-0496">Mitochondrion</keyword>
<dbReference type="GeneID" id="30859579"/>
<geneLocation type="mitochondrion" evidence="2"/>
<sequence>MPQMAPALYLQLFILISLFMLLLNSNLYFTLNKPFTTTSVETGRLTTTWLW</sequence>
<protein>
    <submittedName>
        <fullName evidence="2">ATP synthase F0 subunit 8</fullName>
    </submittedName>
</protein>
<name>A0A1L5BW53_9CRUS</name>
<accession>A0A1L5BW53</accession>
<reference evidence="2" key="1">
    <citation type="journal article" date="2016" name="BMC Genomics">
        <title>Evolution of mitochondrial genomes in Baikalian amphipods.</title>
        <authorList>
            <person name="Romanova E.V."/>
            <person name="Aleoshin V.V."/>
            <person name="Kamaltynov R.M."/>
            <person name="Mikhailov K.V."/>
            <person name="Logacheva M.D."/>
            <person name="Sirotinina E.A."/>
            <person name="Gornov A.Y."/>
            <person name="Anikin A.S."/>
            <person name="Sherbakov D.Y."/>
        </authorList>
    </citation>
    <scope>NUCLEOTIDE SEQUENCE</scope>
</reference>
<organism evidence="2">
    <name type="scientific">Pallaseopsis kessleri</name>
    <dbReference type="NCBI Taxonomy" id="686709"/>
    <lineage>
        <taxon>Eukaryota</taxon>
        <taxon>Metazoa</taxon>
        <taxon>Ecdysozoa</taxon>
        <taxon>Arthropoda</taxon>
        <taxon>Crustacea</taxon>
        <taxon>Multicrustacea</taxon>
        <taxon>Malacostraca</taxon>
        <taxon>Eumalacostraca</taxon>
        <taxon>Peracarida</taxon>
        <taxon>Amphipoda</taxon>
        <taxon>Senticaudata</taxon>
        <taxon>Gammarida</taxon>
        <taxon>Gammaridira</taxon>
        <taxon>Gammaroidea</taxon>
        <taxon>Pallaseidae</taxon>
        <taxon>Pallaseopsis</taxon>
    </lineage>
</organism>
<dbReference type="AlphaFoldDB" id="A0A1L5BW53"/>
<evidence type="ECO:0000256" key="1">
    <source>
        <dbReference type="SAM" id="Phobius"/>
    </source>
</evidence>
<gene>
    <name evidence="2" type="primary">ATP8</name>
</gene>
<proteinExistence type="predicted"/>
<dbReference type="EMBL" id="KX341968">
    <property type="protein sequence ID" value="APL97198.1"/>
    <property type="molecule type" value="Genomic_DNA"/>
</dbReference>
<keyword evidence="1" id="KW-0812">Transmembrane</keyword>
<dbReference type="SMR" id="A0A1L5BW53"/>
<dbReference type="RefSeq" id="YP_009339308.1">
    <property type="nucleotide sequence ID" value="NC_033362.1"/>
</dbReference>